<evidence type="ECO:0000313" key="3">
    <source>
        <dbReference type="Proteomes" id="UP000515312"/>
    </source>
</evidence>
<accession>A0A7G8BCS6</accession>
<sequence>MRQMTGYACLIAGVVGCVLPIIPGIPLLFVGLGLLSVDSPWAARLRDWLKDYIAKRLSRRRSKSLGSSY</sequence>
<feature type="transmembrane region" description="Helical" evidence="1">
    <location>
        <begin position="7"/>
        <end position="35"/>
    </location>
</feature>
<dbReference type="EMBL" id="CP060394">
    <property type="protein sequence ID" value="QNI30346.1"/>
    <property type="molecule type" value="Genomic_DNA"/>
</dbReference>
<gene>
    <name evidence="2" type="ORF">H7849_14320</name>
</gene>
<name>A0A7G8BCS6_9BACT</name>
<dbReference type="KEGG" id="adin:H7849_14320"/>
<dbReference type="PROSITE" id="PS51257">
    <property type="entry name" value="PROKAR_LIPOPROTEIN"/>
    <property type="match status" value="1"/>
</dbReference>
<keyword evidence="1" id="KW-0472">Membrane</keyword>
<dbReference type="AlphaFoldDB" id="A0A7G8BCS6"/>
<organism evidence="2 3">
    <name type="scientific">Alloacidobacterium dinghuense</name>
    <dbReference type="NCBI Taxonomy" id="2763107"/>
    <lineage>
        <taxon>Bacteria</taxon>
        <taxon>Pseudomonadati</taxon>
        <taxon>Acidobacteriota</taxon>
        <taxon>Terriglobia</taxon>
        <taxon>Terriglobales</taxon>
        <taxon>Acidobacteriaceae</taxon>
        <taxon>Alloacidobacterium</taxon>
    </lineage>
</organism>
<dbReference type="Proteomes" id="UP000515312">
    <property type="component" value="Chromosome"/>
</dbReference>
<keyword evidence="3" id="KW-1185">Reference proteome</keyword>
<evidence type="ECO:0000256" key="1">
    <source>
        <dbReference type="SAM" id="Phobius"/>
    </source>
</evidence>
<reference evidence="2 3" key="1">
    <citation type="submission" date="2020-08" db="EMBL/GenBank/DDBJ databases">
        <title>Edaphobacter telluris sp. nov. and Acidobacterium dinghuensis sp. nov., two acidobacteria isolated from forest soil.</title>
        <authorList>
            <person name="Fu J."/>
            <person name="Qiu L."/>
        </authorList>
    </citation>
    <scope>NUCLEOTIDE SEQUENCE [LARGE SCALE GENOMIC DNA]</scope>
    <source>
        <strain evidence="2">4Y35</strain>
    </source>
</reference>
<protein>
    <submittedName>
        <fullName evidence="2">PGPGW domain-containing protein</fullName>
    </submittedName>
</protein>
<keyword evidence="1" id="KW-0812">Transmembrane</keyword>
<keyword evidence="1" id="KW-1133">Transmembrane helix</keyword>
<proteinExistence type="predicted"/>
<evidence type="ECO:0000313" key="2">
    <source>
        <dbReference type="EMBL" id="QNI30346.1"/>
    </source>
</evidence>
<dbReference type="Pfam" id="PF09656">
    <property type="entry name" value="PGPGW"/>
    <property type="match status" value="1"/>
</dbReference>
<dbReference type="InterPro" id="IPR019099">
    <property type="entry name" value="Uncharacterised_PGPGW_TM"/>
</dbReference>